<dbReference type="InterPro" id="IPR001647">
    <property type="entry name" value="HTH_TetR"/>
</dbReference>
<gene>
    <name evidence="7" type="ORF">EAH80_27905</name>
</gene>
<dbReference type="InterPro" id="IPR050109">
    <property type="entry name" value="HTH-type_TetR-like_transc_reg"/>
</dbReference>
<dbReference type="SUPFAM" id="SSF46689">
    <property type="entry name" value="Homeodomain-like"/>
    <property type="match status" value="1"/>
</dbReference>
<evidence type="ECO:0000256" key="2">
    <source>
        <dbReference type="ARBA" id="ARBA00023125"/>
    </source>
</evidence>
<evidence type="ECO:0000256" key="3">
    <source>
        <dbReference type="ARBA" id="ARBA00023163"/>
    </source>
</evidence>
<dbReference type="PANTHER" id="PTHR30055:SF151">
    <property type="entry name" value="TRANSCRIPTIONAL REGULATORY PROTEIN"/>
    <property type="match status" value="1"/>
</dbReference>
<dbReference type="PANTHER" id="PTHR30055">
    <property type="entry name" value="HTH-TYPE TRANSCRIPTIONAL REGULATOR RUTR"/>
    <property type="match status" value="1"/>
</dbReference>
<dbReference type="Pfam" id="PF02909">
    <property type="entry name" value="TetR_C_1"/>
    <property type="match status" value="1"/>
</dbReference>
<evidence type="ECO:0000256" key="4">
    <source>
        <dbReference type="PROSITE-ProRule" id="PRU00335"/>
    </source>
</evidence>
<dbReference type="GO" id="GO:0000976">
    <property type="term" value="F:transcription cis-regulatory region binding"/>
    <property type="evidence" value="ECO:0007669"/>
    <property type="project" value="TreeGrafter"/>
</dbReference>
<dbReference type="Pfam" id="PF00440">
    <property type="entry name" value="TetR_N"/>
    <property type="match status" value="1"/>
</dbReference>
<keyword evidence="8" id="KW-1185">Reference proteome</keyword>
<feature type="DNA-binding region" description="H-T-H motif" evidence="4">
    <location>
        <begin position="48"/>
        <end position="67"/>
    </location>
</feature>
<evidence type="ECO:0000313" key="8">
    <source>
        <dbReference type="Proteomes" id="UP000320095"/>
    </source>
</evidence>
<dbReference type="Proteomes" id="UP000320095">
    <property type="component" value="Unassembled WGS sequence"/>
</dbReference>
<dbReference type="InterPro" id="IPR009057">
    <property type="entry name" value="Homeodomain-like_sf"/>
</dbReference>
<sequence length="236" mass="25684">MGGLAEPRTQRASGRRRRRTQTGTELSRDTYLDAAVNLIEKRGAGLLSTRTLAAAVGADPSALYRHFTGIDGVLQAVADRMIGTGLDRWSPGEDWLTSLAALARALFAVYVHEFPRAGYALASRTTGLPNEIRAVELTLELLHEGGFNDESAAKWFVTLSDFMLGQAMLESAFVNLPSDIQNADTASWLDLATRLPEEAHPHTEAAAPHLSSLMVRSSFERSLELILRGLAASPRR</sequence>
<dbReference type="Gene3D" id="1.10.357.10">
    <property type="entry name" value="Tetracycline Repressor, domain 2"/>
    <property type="match status" value="1"/>
</dbReference>
<dbReference type="Gene3D" id="1.10.10.60">
    <property type="entry name" value="Homeodomain-like"/>
    <property type="match status" value="1"/>
</dbReference>
<accession>A0A502DRU2</accession>
<feature type="domain" description="HTH tetR-type" evidence="6">
    <location>
        <begin position="25"/>
        <end position="85"/>
    </location>
</feature>
<comment type="caution">
    <text evidence="7">The sequence shown here is derived from an EMBL/GenBank/DDBJ whole genome shotgun (WGS) entry which is preliminary data.</text>
</comment>
<organism evidence="7 8">
    <name type="scientific">Mycolicibacterium hodleri</name>
    <dbReference type="NCBI Taxonomy" id="49897"/>
    <lineage>
        <taxon>Bacteria</taxon>
        <taxon>Bacillati</taxon>
        <taxon>Actinomycetota</taxon>
        <taxon>Actinomycetes</taxon>
        <taxon>Mycobacteriales</taxon>
        <taxon>Mycobacteriaceae</taxon>
        <taxon>Mycolicibacterium</taxon>
    </lineage>
</organism>
<reference evidence="7 8" key="1">
    <citation type="journal article" date="2019" name="Environ. Microbiol.">
        <title>Species interactions and distinct microbial communities in high Arctic permafrost affected cryosols are associated with the CH4 and CO2 gas fluxes.</title>
        <authorList>
            <person name="Altshuler I."/>
            <person name="Hamel J."/>
            <person name="Turney S."/>
            <person name="Magnuson E."/>
            <person name="Levesque R."/>
            <person name="Greer C."/>
            <person name="Whyte L.G."/>
        </authorList>
    </citation>
    <scope>NUCLEOTIDE SEQUENCE [LARGE SCALE GENOMIC DNA]</scope>
    <source>
        <strain evidence="7 8">S5.20</strain>
    </source>
</reference>
<keyword evidence="2 4" id="KW-0238">DNA-binding</keyword>
<dbReference type="EMBL" id="RCZG01000019">
    <property type="protein sequence ID" value="TPG28155.1"/>
    <property type="molecule type" value="Genomic_DNA"/>
</dbReference>
<dbReference type="GO" id="GO:0003700">
    <property type="term" value="F:DNA-binding transcription factor activity"/>
    <property type="evidence" value="ECO:0007669"/>
    <property type="project" value="TreeGrafter"/>
</dbReference>
<dbReference type="PROSITE" id="PS50977">
    <property type="entry name" value="HTH_TETR_2"/>
    <property type="match status" value="1"/>
</dbReference>
<dbReference type="InterPro" id="IPR004111">
    <property type="entry name" value="Repressor_TetR_C"/>
</dbReference>
<keyword evidence="1" id="KW-0805">Transcription regulation</keyword>
<name>A0A502DRU2_9MYCO</name>
<dbReference type="SUPFAM" id="SSF48498">
    <property type="entry name" value="Tetracyclin repressor-like, C-terminal domain"/>
    <property type="match status" value="1"/>
</dbReference>
<evidence type="ECO:0000256" key="1">
    <source>
        <dbReference type="ARBA" id="ARBA00023015"/>
    </source>
</evidence>
<keyword evidence="3" id="KW-0804">Transcription</keyword>
<dbReference type="AlphaFoldDB" id="A0A502DRU2"/>
<evidence type="ECO:0000259" key="6">
    <source>
        <dbReference type="PROSITE" id="PS50977"/>
    </source>
</evidence>
<evidence type="ECO:0000313" key="7">
    <source>
        <dbReference type="EMBL" id="TPG28155.1"/>
    </source>
</evidence>
<feature type="region of interest" description="Disordered" evidence="5">
    <location>
        <begin position="1"/>
        <end position="24"/>
    </location>
</feature>
<evidence type="ECO:0000256" key="5">
    <source>
        <dbReference type="SAM" id="MobiDB-lite"/>
    </source>
</evidence>
<dbReference type="InterPro" id="IPR036271">
    <property type="entry name" value="Tet_transcr_reg_TetR-rel_C_sf"/>
</dbReference>
<protein>
    <submittedName>
        <fullName evidence="7">TetR/AcrR family transcriptional regulator</fullName>
    </submittedName>
</protein>
<dbReference type="GO" id="GO:0045892">
    <property type="term" value="P:negative regulation of DNA-templated transcription"/>
    <property type="evidence" value="ECO:0007669"/>
    <property type="project" value="InterPro"/>
</dbReference>
<proteinExistence type="predicted"/>